<proteinExistence type="predicted"/>
<dbReference type="AlphaFoldDB" id="A0AAG5DG43"/>
<organism evidence="1 2">
    <name type="scientific">Anopheles atroparvus</name>
    <name type="common">European mosquito</name>
    <dbReference type="NCBI Taxonomy" id="41427"/>
    <lineage>
        <taxon>Eukaryota</taxon>
        <taxon>Metazoa</taxon>
        <taxon>Ecdysozoa</taxon>
        <taxon>Arthropoda</taxon>
        <taxon>Hexapoda</taxon>
        <taxon>Insecta</taxon>
        <taxon>Pterygota</taxon>
        <taxon>Neoptera</taxon>
        <taxon>Endopterygota</taxon>
        <taxon>Diptera</taxon>
        <taxon>Nematocera</taxon>
        <taxon>Culicoidea</taxon>
        <taxon>Culicidae</taxon>
        <taxon>Anophelinae</taxon>
        <taxon>Anopheles</taxon>
    </lineage>
</organism>
<sequence>MQQLVDALRQFLVVQMIPTHVHGRHEEEGIFRVLYGERFALYLVHDIVQHVTNGTPLPAKDNQHVIPGGERWFDAEFLELRQRL</sequence>
<dbReference type="Proteomes" id="UP000075880">
    <property type="component" value="Unassembled WGS sequence"/>
</dbReference>
<evidence type="ECO:0000313" key="2">
    <source>
        <dbReference type="Proteomes" id="UP000075880"/>
    </source>
</evidence>
<evidence type="ECO:0000313" key="1">
    <source>
        <dbReference type="EnsemblMetazoa" id="ENSAATROPP009698"/>
    </source>
</evidence>
<reference evidence="1" key="1">
    <citation type="submission" date="2024-04" db="UniProtKB">
        <authorList>
            <consortium name="EnsemblMetazoa"/>
        </authorList>
    </citation>
    <scope>IDENTIFICATION</scope>
    <source>
        <strain evidence="1">EBRO</strain>
    </source>
</reference>
<protein>
    <submittedName>
        <fullName evidence="1">Uncharacterized protein</fullName>
    </submittedName>
</protein>
<keyword evidence="2" id="KW-1185">Reference proteome</keyword>
<accession>A0AAG5DG43</accession>
<dbReference type="EnsemblMetazoa" id="ENSAATROPT010745">
    <property type="protein sequence ID" value="ENSAATROPP009698"/>
    <property type="gene ID" value="ENSAATROPG008738"/>
</dbReference>
<name>A0AAG5DG43_ANOAO</name>